<proteinExistence type="predicted"/>
<name>A0A9P0MHK5_NEZVI</name>
<keyword evidence="2" id="KW-1185">Reference proteome</keyword>
<dbReference type="Gene3D" id="6.10.250.2980">
    <property type="match status" value="1"/>
</dbReference>
<dbReference type="EMBL" id="OV725079">
    <property type="protein sequence ID" value="CAH1395695.1"/>
    <property type="molecule type" value="Genomic_DNA"/>
</dbReference>
<sequence length="88" mass="10078">MKIKAEGTVRKPKVDTDYSTLNSTKQIEKKEEALFHALGMNDHDFRFGVSKVFFRPGKFAEFDAIMRSDPENVAVMVAKVKKWLLASR</sequence>
<organism evidence="1 2">
    <name type="scientific">Nezara viridula</name>
    <name type="common">Southern green stink bug</name>
    <name type="synonym">Cimex viridulus</name>
    <dbReference type="NCBI Taxonomy" id="85310"/>
    <lineage>
        <taxon>Eukaryota</taxon>
        <taxon>Metazoa</taxon>
        <taxon>Ecdysozoa</taxon>
        <taxon>Arthropoda</taxon>
        <taxon>Hexapoda</taxon>
        <taxon>Insecta</taxon>
        <taxon>Pterygota</taxon>
        <taxon>Neoptera</taxon>
        <taxon>Paraneoptera</taxon>
        <taxon>Hemiptera</taxon>
        <taxon>Heteroptera</taxon>
        <taxon>Panheteroptera</taxon>
        <taxon>Pentatomomorpha</taxon>
        <taxon>Pentatomoidea</taxon>
        <taxon>Pentatomidae</taxon>
        <taxon>Pentatominae</taxon>
        <taxon>Nezara</taxon>
    </lineage>
</organism>
<reference evidence="1" key="1">
    <citation type="submission" date="2022-01" db="EMBL/GenBank/DDBJ databases">
        <authorList>
            <person name="King R."/>
        </authorList>
    </citation>
    <scope>NUCLEOTIDE SEQUENCE</scope>
</reference>
<evidence type="ECO:0000313" key="1">
    <source>
        <dbReference type="EMBL" id="CAH1395695.1"/>
    </source>
</evidence>
<dbReference type="AlphaFoldDB" id="A0A9P0MHK5"/>
<dbReference type="Gene3D" id="3.30.70.1590">
    <property type="match status" value="1"/>
</dbReference>
<dbReference type="OrthoDB" id="6108017at2759"/>
<gene>
    <name evidence="1" type="ORF">NEZAVI_LOCUS5925</name>
</gene>
<evidence type="ECO:0000313" key="2">
    <source>
        <dbReference type="Proteomes" id="UP001152798"/>
    </source>
</evidence>
<dbReference type="Proteomes" id="UP001152798">
    <property type="component" value="Chromosome 3"/>
</dbReference>
<accession>A0A9P0MHK5</accession>
<protein>
    <submittedName>
        <fullName evidence="1">Uncharacterized protein</fullName>
    </submittedName>
</protein>